<feature type="binding site" evidence="10 12">
    <location>
        <position position="31"/>
    </location>
    <ligand>
        <name>substrate</name>
    </ligand>
</feature>
<proteinExistence type="inferred from homology"/>
<dbReference type="HAMAP" id="MF_01200_B">
    <property type="entry name" value="OMPdecase_type1_B"/>
    <property type="match status" value="1"/>
</dbReference>
<dbReference type="NCBIfam" id="TIGR01740">
    <property type="entry name" value="pyrF"/>
    <property type="match status" value="1"/>
</dbReference>
<evidence type="ECO:0000256" key="4">
    <source>
        <dbReference type="ARBA" id="ARBA00011738"/>
    </source>
</evidence>
<comment type="subunit">
    <text evidence="4 10">Homodimer.</text>
</comment>
<dbReference type="UniPathway" id="UPA00070">
    <property type="reaction ID" value="UER00120"/>
</dbReference>
<feature type="binding site" evidence="10 12">
    <location>
        <position position="209"/>
    </location>
    <ligand>
        <name>substrate</name>
    </ligand>
</feature>
<comment type="caution">
    <text evidence="15">The sequence shown here is derived from an EMBL/GenBank/DDBJ whole genome shotgun (WGS) entry which is preliminary data.</text>
</comment>
<evidence type="ECO:0000256" key="7">
    <source>
        <dbReference type="ARBA" id="ARBA00023239"/>
    </source>
</evidence>
<dbReference type="GO" id="GO:0005829">
    <property type="term" value="C:cytosol"/>
    <property type="evidence" value="ECO:0007669"/>
    <property type="project" value="TreeGrafter"/>
</dbReference>
<evidence type="ECO:0000256" key="12">
    <source>
        <dbReference type="PIRSR" id="PIRSR614732-2"/>
    </source>
</evidence>
<feature type="binding site" evidence="10 12">
    <location>
        <position position="188"/>
    </location>
    <ligand>
        <name>substrate</name>
    </ligand>
</feature>
<dbReference type="PANTHER" id="PTHR32119">
    <property type="entry name" value="OROTIDINE 5'-PHOSPHATE DECARBOXYLASE"/>
    <property type="match status" value="1"/>
</dbReference>
<name>A0A4R6BSQ8_9STAP</name>
<gene>
    <name evidence="10" type="primary">pyrF</name>
    <name evidence="15" type="ORF">ERX29_08905</name>
</gene>
<dbReference type="EC" id="4.1.1.23" evidence="10"/>
<dbReference type="GO" id="GO:0044205">
    <property type="term" value="P:'de novo' UMP biosynthetic process"/>
    <property type="evidence" value="ECO:0007669"/>
    <property type="project" value="UniProtKB-UniRule"/>
</dbReference>
<evidence type="ECO:0000313" key="15">
    <source>
        <dbReference type="EMBL" id="TDM07326.1"/>
    </source>
</evidence>
<evidence type="ECO:0000256" key="13">
    <source>
        <dbReference type="RuleBase" id="RU000512"/>
    </source>
</evidence>
<dbReference type="Pfam" id="PF00215">
    <property type="entry name" value="OMPdecase"/>
    <property type="match status" value="1"/>
</dbReference>
<evidence type="ECO:0000256" key="3">
    <source>
        <dbReference type="ARBA" id="ARBA00004861"/>
    </source>
</evidence>
<evidence type="ECO:0000259" key="14">
    <source>
        <dbReference type="SMART" id="SM00934"/>
    </source>
</evidence>
<dbReference type="PANTHER" id="PTHR32119:SF2">
    <property type="entry name" value="OROTIDINE 5'-PHOSPHATE DECARBOXYLASE"/>
    <property type="match status" value="1"/>
</dbReference>
<dbReference type="FunFam" id="3.20.20.70:FF:000015">
    <property type="entry name" value="Orotidine 5'-phosphate decarboxylase"/>
    <property type="match status" value="1"/>
</dbReference>
<feature type="active site" description="For OMPdecase activity" evidence="11">
    <location>
        <position position="63"/>
    </location>
</feature>
<dbReference type="EMBL" id="SCWB01000015">
    <property type="protein sequence ID" value="TDM07326.1"/>
    <property type="molecule type" value="Genomic_DNA"/>
</dbReference>
<reference evidence="15 16" key="1">
    <citation type="submission" date="2019-01" db="EMBL/GenBank/DDBJ databases">
        <title>Draft genome sequences of the type strains of six Macrococcus species.</title>
        <authorList>
            <person name="Mazhar S."/>
            <person name="Altermann E."/>
            <person name="Hill C."/>
            <person name="Mcauliffe O."/>
        </authorList>
    </citation>
    <scope>NUCLEOTIDE SEQUENCE [LARGE SCALE GENOMIC DNA]</scope>
    <source>
        <strain evidence="15 16">CCM4815</strain>
    </source>
</reference>
<dbReference type="NCBIfam" id="NF001273">
    <property type="entry name" value="PRK00230.1"/>
    <property type="match status" value="1"/>
</dbReference>
<keyword evidence="6 10" id="KW-0665">Pyrimidine biosynthesis</keyword>
<dbReference type="InterPro" id="IPR011060">
    <property type="entry name" value="RibuloseP-bd_barrel"/>
</dbReference>
<dbReference type="RefSeq" id="WP_133444335.1">
    <property type="nucleotide sequence ID" value="NZ_SCWB01000015.1"/>
</dbReference>
<protein>
    <recommendedName>
        <fullName evidence="10">Orotidine 5'-phosphate decarboxylase</fullName>
        <ecNumber evidence="10">4.1.1.23</ecNumber>
    </recommendedName>
    <alternativeName>
        <fullName evidence="10">OMP decarboxylase</fullName>
        <shortName evidence="10">OMPDCase</shortName>
        <shortName evidence="10">OMPdecase</shortName>
    </alternativeName>
</protein>
<feature type="binding site" evidence="10">
    <location>
        <begin position="58"/>
        <end position="67"/>
    </location>
    <ligand>
        <name>substrate</name>
    </ligand>
</feature>
<dbReference type="InterPro" id="IPR001754">
    <property type="entry name" value="OMPdeCOase_dom"/>
</dbReference>
<dbReference type="GO" id="GO:0004590">
    <property type="term" value="F:orotidine-5'-phosphate decarboxylase activity"/>
    <property type="evidence" value="ECO:0007669"/>
    <property type="project" value="UniProtKB-UniRule"/>
</dbReference>
<comment type="pathway">
    <text evidence="3 10 13">Pyrimidine metabolism; UMP biosynthesis via de novo pathway; UMP from orotate: step 2/2.</text>
</comment>
<feature type="domain" description="Orotidine 5'-phosphate decarboxylase" evidence="14">
    <location>
        <begin position="4"/>
        <end position="224"/>
    </location>
</feature>
<dbReference type="InterPro" id="IPR014732">
    <property type="entry name" value="OMPdecase"/>
</dbReference>
<evidence type="ECO:0000256" key="9">
    <source>
        <dbReference type="ARBA" id="ARBA00061012"/>
    </source>
</evidence>
<dbReference type="OrthoDB" id="9806203at2"/>
<keyword evidence="5 10" id="KW-0210">Decarboxylase</keyword>
<feature type="binding site" evidence="10 12">
    <location>
        <position position="117"/>
    </location>
    <ligand>
        <name>substrate</name>
    </ligand>
</feature>
<dbReference type="InterPro" id="IPR018089">
    <property type="entry name" value="OMPdecase_AS"/>
</dbReference>
<evidence type="ECO:0000256" key="5">
    <source>
        <dbReference type="ARBA" id="ARBA00022793"/>
    </source>
</evidence>
<dbReference type="SMART" id="SM00934">
    <property type="entry name" value="OMPdecase"/>
    <property type="match status" value="1"/>
</dbReference>
<evidence type="ECO:0000256" key="6">
    <source>
        <dbReference type="ARBA" id="ARBA00022975"/>
    </source>
</evidence>
<evidence type="ECO:0000256" key="1">
    <source>
        <dbReference type="ARBA" id="ARBA00002272"/>
    </source>
</evidence>
<evidence type="ECO:0000313" key="16">
    <source>
        <dbReference type="Proteomes" id="UP000294802"/>
    </source>
</evidence>
<feature type="binding site" evidence="10 12">
    <location>
        <position position="208"/>
    </location>
    <ligand>
        <name>substrate</name>
    </ligand>
</feature>
<sequence>MNTKPIIALDFKNMEEVLAFLKPFDEQLFVKIGMELYLQNGPVIVKEVRDLGHDIFLDLKLHDIPNTVSQAMKGLAGLDIQMINVHAAGGSRMMAAALAGLREGGSEAQLIAVTQLTSTSEEMMNLEQGIPGSINDSILKYAQVAKNSGLAGVVCSANESRMIKDHLGSSFLKVTPGIRTVDDEVGDQVRVATPEFARQNGSTHIVVGRSITKDKNPVAKYQQIKKAWETEC</sequence>
<feature type="binding site" evidence="10 12">
    <location>
        <position position="10"/>
    </location>
    <ligand>
        <name>substrate</name>
    </ligand>
</feature>
<organism evidence="15 16">
    <name type="scientific">Macrococcus lamae</name>
    <dbReference type="NCBI Taxonomy" id="198484"/>
    <lineage>
        <taxon>Bacteria</taxon>
        <taxon>Bacillati</taxon>
        <taxon>Bacillota</taxon>
        <taxon>Bacilli</taxon>
        <taxon>Bacillales</taxon>
        <taxon>Staphylococcaceae</taxon>
        <taxon>Macrococcus</taxon>
    </lineage>
</organism>
<keyword evidence="7 10" id="KW-0456">Lyase</keyword>
<evidence type="ECO:0000256" key="2">
    <source>
        <dbReference type="ARBA" id="ARBA00002356"/>
    </source>
</evidence>
<dbReference type="InterPro" id="IPR013785">
    <property type="entry name" value="Aldolase_TIM"/>
</dbReference>
<comment type="catalytic activity">
    <reaction evidence="8 10 13">
        <text>orotidine 5'-phosphate + H(+) = UMP + CO2</text>
        <dbReference type="Rhea" id="RHEA:11596"/>
        <dbReference type="ChEBI" id="CHEBI:15378"/>
        <dbReference type="ChEBI" id="CHEBI:16526"/>
        <dbReference type="ChEBI" id="CHEBI:57538"/>
        <dbReference type="ChEBI" id="CHEBI:57865"/>
        <dbReference type="EC" id="4.1.1.23"/>
    </reaction>
</comment>
<keyword evidence="16" id="KW-1185">Reference proteome</keyword>
<evidence type="ECO:0000256" key="8">
    <source>
        <dbReference type="ARBA" id="ARBA00049157"/>
    </source>
</evidence>
<dbReference type="SUPFAM" id="SSF51366">
    <property type="entry name" value="Ribulose-phoshate binding barrel"/>
    <property type="match status" value="1"/>
</dbReference>
<feature type="active site" description="For OMPdecase activity" evidence="11">
    <location>
        <position position="60"/>
    </location>
</feature>
<dbReference type="CDD" id="cd04725">
    <property type="entry name" value="OMP_decarboxylase_like"/>
    <property type="match status" value="1"/>
</dbReference>
<dbReference type="GO" id="GO:0006207">
    <property type="term" value="P:'de novo' pyrimidine nucleobase biosynthetic process"/>
    <property type="evidence" value="ECO:0007669"/>
    <property type="project" value="InterPro"/>
</dbReference>
<accession>A0A4R6BSQ8</accession>
<evidence type="ECO:0000256" key="10">
    <source>
        <dbReference type="HAMAP-Rule" id="MF_01200"/>
    </source>
</evidence>
<evidence type="ECO:0000256" key="11">
    <source>
        <dbReference type="PIRSR" id="PIRSR614732-1"/>
    </source>
</evidence>
<dbReference type="PROSITE" id="PS00156">
    <property type="entry name" value="OMPDECASE"/>
    <property type="match status" value="1"/>
</dbReference>
<dbReference type="InterPro" id="IPR047596">
    <property type="entry name" value="OMPdecase_bac"/>
</dbReference>
<feature type="active site" description="Proton donor" evidence="10">
    <location>
        <position position="60"/>
    </location>
</feature>
<feature type="binding site" evidence="10 12">
    <location>
        <position position="179"/>
    </location>
    <ligand>
        <name>substrate</name>
    </ligand>
</feature>
<dbReference type="Gene3D" id="3.20.20.70">
    <property type="entry name" value="Aldolase class I"/>
    <property type="match status" value="1"/>
</dbReference>
<comment type="similarity">
    <text evidence="9 10">Belongs to the OMP decarboxylase family. Type 1 subfamily.</text>
</comment>
<dbReference type="Proteomes" id="UP000294802">
    <property type="component" value="Unassembled WGS sequence"/>
</dbReference>
<dbReference type="AlphaFoldDB" id="A0A4R6BSQ8"/>
<feature type="active site" description="For OMPdecase activity" evidence="11">
    <location>
        <position position="58"/>
    </location>
</feature>
<comment type="function">
    <text evidence="1">Catalyzes the condensation of ribulose 5-phosphate with formaldehyde to form 3-hexulose 6-phosphate.</text>
</comment>
<comment type="function">
    <text evidence="2 10">Catalyzes the decarboxylation of orotidine 5'-monophosphate (OMP) to uridine 5'-monophosphate (UMP).</text>
</comment>